<dbReference type="Proteomes" id="UP000435138">
    <property type="component" value="Unassembled WGS sequence"/>
</dbReference>
<dbReference type="GO" id="GO:0005886">
    <property type="term" value="C:plasma membrane"/>
    <property type="evidence" value="ECO:0007669"/>
    <property type="project" value="UniProtKB-SubCell"/>
</dbReference>
<organism evidence="9 10">
    <name type="scientific">Endobacterium cereale</name>
    <dbReference type="NCBI Taxonomy" id="2663029"/>
    <lineage>
        <taxon>Bacteria</taxon>
        <taxon>Pseudomonadati</taxon>
        <taxon>Pseudomonadota</taxon>
        <taxon>Alphaproteobacteria</taxon>
        <taxon>Hyphomicrobiales</taxon>
        <taxon>Rhizobiaceae</taxon>
        <taxon>Endobacterium</taxon>
    </lineage>
</organism>
<reference evidence="9 10" key="1">
    <citation type="submission" date="2019-11" db="EMBL/GenBank/DDBJ databases">
        <title>Genome analysis of Rhizobacterium cereale a novel genus and species isolated from maize roots in North Spain.</title>
        <authorList>
            <person name="Menendez E."/>
            <person name="Flores-Felix J.D."/>
            <person name="Ramirez-Bahena M.-H."/>
            <person name="Igual J.M."/>
            <person name="Garcia-Fraile P."/>
            <person name="Peix A."/>
            <person name="Velazquez E."/>
        </authorList>
    </citation>
    <scope>NUCLEOTIDE SEQUENCE [LARGE SCALE GENOMIC DNA]</scope>
    <source>
        <strain evidence="9 10">RZME27</strain>
    </source>
</reference>
<evidence type="ECO:0000256" key="5">
    <source>
        <dbReference type="ARBA" id="ARBA00022989"/>
    </source>
</evidence>
<name>A0A6A8AAL1_9HYPH</name>
<evidence type="ECO:0000256" key="7">
    <source>
        <dbReference type="SAM" id="Phobius"/>
    </source>
</evidence>
<keyword evidence="5 7" id="KW-1133">Transmembrane helix</keyword>
<evidence type="ECO:0000256" key="3">
    <source>
        <dbReference type="ARBA" id="ARBA00022475"/>
    </source>
</evidence>
<feature type="domain" description="Glycine transporter" evidence="8">
    <location>
        <begin position="15"/>
        <end position="89"/>
    </location>
</feature>
<comment type="subcellular location">
    <subcellularLocation>
        <location evidence="1">Cell membrane</location>
        <topology evidence="1">Multi-pass membrane protein</topology>
    </subcellularLocation>
</comment>
<keyword evidence="4 7" id="KW-0812">Transmembrane</keyword>
<feature type="transmembrane region" description="Helical" evidence="7">
    <location>
        <begin position="158"/>
        <end position="178"/>
    </location>
</feature>
<feature type="transmembrane region" description="Helical" evidence="7">
    <location>
        <begin position="99"/>
        <end position="119"/>
    </location>
</feature>
<keyword evidence="3" id="KW-1003">Cell membrane</keyword>
<dbReference type="PANTHER" id="PTHR30506:SF3">
    <property type="entry name" value="UPF0126 INNER MEMBRANE PROTEIN YADS-RELATED"/>
    <property type="match status" value="1"/>
</dbReference>
<comment type="similarity">
    <text evidence="2">Belongs to the UPF0126 family.</text>
</comment>
<evidence type="ECO:0000259" key="8">
    <source>
        <dbReference type="Pfam" id="PF03458"/>
    </source>
</evidence>
<feature type="domain" description="Glycine transporter" evidence="8">
    <location>
        <begin position="100"/>
        <end position="174"/>
    </location>
</feature>
<accession>A0A6A8AAL1</accession>
<feature type="transmembrane region" description="Helical" evidence="7">
    <location>
        <begin position="125"/>
        <end position="146"/>
    </location>
</feature>
<comment type="caution">
    <text evidence="9">The sequence shown here is derived from an EMBL/GenBank/DDBJ whole genome shotgun (WGS) entry which is preliminary data.</text>
</comment>
<evidence type="ECO:0000256" key="2">
    <source>
        <dbReference type="ARBA" id="ARBA00008193"/>
    </source>
</evidence>
<keyword evidence="10" id="KW-1185">Reference proteome</keyword>
<evidence type="ECO:0000256" key="6">
    <source>
        <dbReference type="ARBA" id="ARBA00023136"/>
    </source>
</evidence>
<evidence type="ECO:0000256" key="1">
    <source>
        <dbReference type="ARBA" id="ARBA00004651"/>
    </source>
</evidence>
<keyword evidence="6 7" id="KW-0472">Membrane</keyword>
<dbReference type="AlphaFoldDB" id="A0A6A8AAL1"/>
<dbReference type="PANTHER" id="PTHR30506">
    <property type="entry name" value="INNER MEMBRANE PROTEIN"/>
    <property type="match status" value="1"/>
</dbReference>
<evidence type="ECO:0000256" key="4">
    <source>
        <dbReference type="ARBA" id="ARBA00022692"/>
    </source>
</evidence>
<feature type="transmembrane region" description="Helical" evidence="7">
    <location>
        <begin position="39"/>
        <end position="60"/>
    </location>
</feature>
<feature type="transmembrane region" description="Helical" evidence="7">
    <location>
        <begin position="72"/>
        <end position="92"/>
    </location>
</feature>
<dbReference type="EMBL" id="WIXI01000043">
    <property type="protein sequence ID" value="MQY46937.1"/>
    <property type="molecule type" value="Genomic_DNA"/>
</dbReference>
<dbReference type="InterPro" id="IPR005115">
    <property type="entry name" value="Gly_transporter"/>
</dbReference>
<evidence type="ECO:0000313" key="10">
    <source>
        <dbReference type="Proteomes" id="UP000435138"/>
    </source>
</evidence>
<proteinExistence type="inferred from homology"/>
<sequence>MPNVSANKESGVLTLLDYAGVVVFAAAGALAASRKQLDIIGFLFFSAVTGVGGGTLRDLILGRLPVFWVKEPIYILVCVATGILVFFTAHFVEWRYKLLLWLDAIGLAAYSVMGALIGLETTGSPIIAIVTGMLTATCGGVLRDILADEPSVLLRPEIYITAALAGASAFVLCHAQGVPLYLSAAVGFAAAFALRGGALYYSWTIPRYRPRPGRDPDDALKK</sequence>
<protein>
    <submittedName>
        <fullName evidence="9">Trimeric intracellular cation channel family protein</fullName>
    </submittedName>
</protein>
<evidence type="ECO:0000313" key="9">
    <source>
        <dbReference type="EMBL" id="MQY46937.1"/>
    </source>
</evidence>
<gene>
    <name evidence="9" type="ORF">GAO09_12940</name>
</gene>
<dbReference type="Pfam" id="PF03458">
    <property type="entry name" value="Gly_transporter"/>
    <property type="match status" value="2"/>
</dbReference>
<feature type="transmembrane region" description="Helical" evidence="7">
    <location>
        <begin position="184"/>
        <end position="203"/>
    </location>
</feature>
<feature type="transmembrane region" description="Helical" evidence="7">
    <location>
        <begin position="12"/>
        <end position="32"/>
    </location>
</feature>